<dbReference type="Gene3D" id="3.30.1330.120">
    <property type="entry name" value="2-methylcitrate dehydratase PrpD"/>
    <property type="match status" value="1"/>
</dbReference>
<proteinExistence type="predicted"/>
<evidence type="ECO:0000313" key="1">
    <source>
        <dbReference type="EMBL" id="CAE0236061.1"/>
    </source>
</evidence>
<gene>
    <name evidence="1" type="ORF">SRAS04492_LOCUS7868</name>
</gene>
<dbReference type="InterPro" id="IPR005656">
    <property type="entry name" value="MmgE_PrpD"/>
</dbReference>
<name>A0A7S3CSE3_9SPIT</name>
<reference evidence="1" key="1">
    <citation type="submission" date="2021-01" db="EMBL/GenBank/DDBJ databases">
        <authorList>
            <person name="Corre E."/>
            <person name="Pelletier E."/>
            <person name="Niang G."/>
            <person name="Scheremetjew M."/>
            <person name="Finn R."/>
            <person name="Kale V."/>
            <person name="Holt S."/>
            <person name="Cochrane G."/>
            <person name="Meng A."/>
            <person name="Brown T."/>
            <person name="Cohen L."/>
        </authorList>
    </citation>
    <scope>NUCLEOTIDE SEQUENCE</scope>
    <source>
        <strain evidence="1">Ras09</strain>
    </source>
</reference>
<dbReference type="PANTHER" id="PTHR16943:SF8">
    <property type="entry name" value="2-METHYLCITRATE DEHYDRATASE"/>
    <property type="match status" value="1"/>
</dbReference>
<dbReference type="InterPro" id="IPR036148">
    <property type="entry name" value="MmgE/PrpD_sf"/>
</dbReference>
<dbReference type="EMBL" id="HBIA01015748">
    <property type="protein sequence ID" value="CAE0236061.1"/>
    <property type="molecule type" value="Transcribed_RNA"/>
</dbReference>
<organism evidence="1">
    <name type="scientific">Strombidium rassoulzadegani</name>
    <dbReference type="NCBI Taxonomy" id="1082188"/>
    <lineage>
        <taxon>Eukaryota</taxon>
        <taxon>Sar</taxon>
        <taxon>Alveolata</taxon>
        <taxon>Ciliophora</taxon>
        <taxon>Intramacronucleata</taxon>
        <taxon>Spirotrichea</taxon>
        <taxon>Oligotrichia</taxon>
        <taxon>Strombidiidae</taxon>
        <taxon>Strombidium</taxon>
    </lineage>
</organism>
<sequence length="171" mass="19705">MVYIISTILRKAMDKHEYLKKDSKVEELWKYLMLLPHDYSYNALFNETTRNLMQKVEFVHGGAEYDELFPRGIPTSIEIHTSSGEVLESGLIEFPGGHSQNETVSLSNILQHKFKRLGSSALEKDELVQFVMNLENISELDNEQLKSIYECNIKYADQPLDMDINDAKDEA</sequence>
<dbReference type="SUPFAM" id="SSF103378">
    <property type="entry name" value="2-methylcitrate dehydratase PrpD"/>
    <property type="match status" value="1"/>
</dbReference>
<dbReference type="InterPro" id="IPR042188">
    <property type="entry name" value="MmgE/PrpD_sf_2"/>
</dbReference>
<accession>A0A7S3CSE3</accession>
<dbReference type="GO" id="GO:0016829">
    <property type="term" value="F:lyase activity"/>
    <property type="evidence" value="ECO:0007669"/>
    <property type="project" value="InterPro"/>
</dbReference>
<dbReference type="PANTHER" id="PTHR16943">
    <property type="entry name" value="2-METHYLCITRATE DEHYDRATASE-RELATED"/>
    <property type="match status" value="1"/>
</dbReference>
<protein>
    <submittedName>
        <fullName evidence="1">Uncharacterized protein</fullName>
    </submittedName>
</protein>
<dbReference type="AlphaFoldDB" id="A0A7S3CSE3"/>